<comment type="caution">
    <text evidence="2">The sequence shown here is derived from an EMBL/GenBank/DDBJ whole genome shotgun (WGS) entry which is preliminary data.</text>
</comment>
<evidence type="ECO:0000313" key="3">
    <source>
        <dbReference type="Proteomes" id="UP000077202"/>
    </source>
</evidence>
<keyword evidence="3" id="KW-1185">Reference proteome</keyword>
<feature type="compositionally biased region" description="Basic residues" evidence="1">
    <location>
        <begin position="50"/>
        <end position="63"/>
    </location>
</feature>
<feature type="region of interest" description="Disordered" evidence="1">
    <location>
        <begin position="1"/>
        <end position="110"/>
    </location>
</feature>
<proteinExistence type="predicted"/>
<evidence type="ECO:0000256" key="1">
    <source>
        <dbReference type="SAM" id="MobiDB-lite"/>
    </source>
</evidence>
<dbReference type="Proteomes" id="UP000077202">
    <property type="component" value="Unassembled WGS sequence"/>
</dbReference>
<accession>A0A176VKI4</accession>
<protein>
    <submittedName>
        <fullName evidence="2">Uncharacterized protein</fullName>
    </submittedName>
</protein>
<dbReference type="AlphaFoldDB" id="A0A176VKI4"/>
<evidence type="ECO:0000313" key="2">
    <source>
        <dbReference type="EMBL" id="OAE21478.1"/>
    </source>
</evidence>
<reference evidence="2" key="1">
    <citation type="submission" date="2016-03" db="EMBL/GenBank/DDBJ databases">
        <title>Mechanisms controlling the formation of the plant cell surface in tip-growing cells are functionally conserved among land plants.</title>
        <authorList>
            <person name="Honkanen S."/>
            <person name="Jones V.A."/>
            <person name="Morieri G."/>
            <person name="Champion C."/>
            <person name="Hetherington A.J."/>
            <person name="Kelly S."/>
            <person name="Saint-Marcoux D."/>
            <person name="Proust H."/>
            <person name="Prescott H."/>
            <person name="Dolan L."/>
        </authorList>
    </citation>
    <scope>NUCLEOTIDE SEQUENCE [LARGE SCALE GENOMIC DNA]</scope>
    <source>
        <tissue evidence="2">Whole gametophyte</tissue>
    </source>
</reference>
<organism evidence="2 3">
    <name type="scientific">Marchantia polymorpha subsp. ruderalis</name>
    <dbReference type="NCBI Taxonomy" id="1480154"/>
    <lineage>
        <taxon>Eukaryota</taxon>
        <taxon>Viridiplantae</taxon>
        <taxon>Streptophyta</taxon>
        <taxon>Embryophyta</taxon>
        <taxon>Marchantiophyta</taxon>
        <taxon>Marchantiopsida</taxon>
        <taxon>Marchantiidae</taxon>
        <taxon>Marchantiales</taxon>
        <taxon>Marchantiaceae</taxon>
        <taxon>Marchantia</taxon>
    </lineage>
</organism>
<sequence length="110" mass="11563">MEQVTDSPFSKGPSREESKSRNLWGQLTEPCAFWPKAGNDAEFTVTPKSRAAKRRKGKKKGPRSKTTGPGPGTALDAANHCPKGGPGLTPAQRGSSSPPIDTTYLVTGGP</sequence>
<name>A0A176VKI4_MARPO</name>
<dbReference type="EMBL" id="LVLJ01003426">
    <property type="protein sequence ID" value="OAE21478.1"/>
    <property type="molecule type" value="Genomic_DNA"/>
</dbReference>
<gene>
    <name evidence="2" type="ORF">AXG93_613s1150</name>
</gene>